<dbReference type="EMBL" id="SDAQ01000006">
    <property type="protein sequence ID" value="KAI3557697.1"/>
    <property type="molecule type" value="Genomic_DNA"/>
</dbReference>
<name>A0A9P9XQZ1_9PEZI</name>
<feature type="region of interest" description="Disordered" evidence="1">
    <location>
        <begin position="147"/>
        <end position="167"/>
    </location>
</feature>
<dbReference type="Proteomes" id="UP001056436">
    <property type="component" value="Unassembled WGS sequence"/>
</dbReference>
<comment type="caution">
    <text evidence="2">The sequence shown here is derived from an EMBL/GenBank/DDBJ whole genome shotgun (WGS) entry which is preliminary data.</text>
</comment>
<dbReference type="AlphaFoldDB" id="A0A9P9XQZ1"/>
<evidence type="ECO:0000313" key="3">
    <source>
        <dbReference type="Proteomes" id="UP001056436"/>
    </source>
</evidence>
<gene>
    <name evidence="2" type="ORF">CABS02_01879</name>
</gene>
<keyword evidence="3" id="KW-1185">Reference proteome</keyword>
<reference evidence="2" key="1">
    <citation type="submission" date="2019-01" db="EMBL/GenBank/DDBJ databases">
        <title>Colletotrichum abscissum LGMF1257.</title>
        <authorList>
            <person name="Baroncelli R."/>
        </authorList>
    </citation>
    <scope>NUCLEOTIDE SEQUENCE</scope>
    <source>
        <strain evidence="2">Ca142</strain>
    </source>
</reference>
<evidence type="ECO:0000313" key="2">
    <source>
        <dbReference type="EMBL" id="KAI3557697.1"/>
    </source>
</evidence>
<organism evidence="2 3">
    <name type="scientific">Colletotrichum abscissum</name>
    <dbReference type="NCBI Taxonomy" id="1671311"/>
    <lineage>
        <taxon>Eukaryota</taxon>
        <taxon>Fungi</taxon>
        <taxon>Dikarya</taxon>
        <taxon>Ascomycota</taxon>
        <taxon>Pezizomycotina</taxon>
        <taxon>Sordariomycetes</taxon>
        <taxon>Hypocreomycetidae</taxon>
        <taxon>Glomerellales</taxon>
        <taxon>Glomerellaceae</taxon>
        <taxon>Colletotrichum</taxon>
        <taxon>Colletotrichum acutatum species complex</taxon>
    </lineage>
</organism>
<sequence length="167" mass="18349">MYLDLYLVPCAVKWRESESFFLYLSSPSSSASSHLHFVSKAKTVNQGPTTSSSSPAQLQLRSIRKIRNRTHRPPFSPRSTICQAVRGIRTRATARINRVTTPALATTETAAAAALRTRIHTSIPAQAAQFTTRPPRVRGMKTTATAVHRTPRPADTEHAPGTAKMLE</sequence>
<evidence type="ECO:0000256" key="1">
    <source>
        <dbReference type="SAM" id="MobiDB-lite"/>
    </source>
</evidence>
<protein>
    <submittedName>
        <fullName evidence="2">Uncharacterized protein</fullName>
    </submittedName>
</protein>
<accession>A0A9P9XQZ1</accession>
<proteinExistence type="predicted"/>